<dbReference type="Proteomes" id="UP000228859">
    <property type="component" value="Unassembled WGS sequence"/>
</dbReference>
<feature type="non-terminal residue" evidence="1">
    <location>
        <position position="230"/>
    </location>
</feature>
<reference evidence="1 2" key="1">
    <citation type="journal article" date="2017" name="Front. Microbiol.">
        <title>Comparative Genomic Analysis of the Class Epsilonproteobacteria and Proposed Reclassification to Epsilonbacteraeota (phyl. nov.).</title>
        <authorList>
            <person name="Waite D.W."/>
            <person name="Vanwonterghem I."/>
            <person name="Rinke C."/>
            <person name="Parks D.H."/>
            <person name="Zhang Y."/>
            <person name="Takai K."/>
            <person name="Sievert S.M."/>
            <person name="Simon J."/>
            <person name="Campbell B.J."/>
            <person name="Hanson T.E."/>
            <person name="Woyke T."/>
            <person name="Klotz M.G."/>
            <person name="Hugenholtz P."/>
        </authorList>
    </citation>
    <scope>NUCLEOTIDE SEQUENCE [LARGE SCALE GENOMIC DNA]</scope>
    <source>
        <strain evidence="1">UBA12443</strain>
    </source>
</reference>
<accession>A0A2D3WGR0</accession>
<comment type="caution">
    <text evidence="1">The sequence shown here is derived from an EMBL/GenBank/DDBJ whole genome shotgun (WGS) entry which is preliminary data.</text>
</comment>
<sequence length="230" mass="23926">MARVIGYVKSLEQGTFFVKDAKGAVRQLKVGEAIHEGELVYGAPTNPQNAKIVIDVTIEGMGDLLIAGNQALNFDTSLLKGVFVDEDAIVTVDSLKRAMAINGFELPVNGEITEAGDETAAGETITDQERPGSDIFFDRTGSVGDVSTLLNTTGANAPAAASDIPAVVRPVVIENLVETIPTDNVGDTNDATLLSITDGSAIEDTTTAGTVMATFSVSDEDTSGITVDFA</sequence>
<dbReference type="RefSeq" id="WP_303662839.1">
    <property type="nucleotide sequence ID" value="NZ_DLUI01000043.1"/>
</dbReference>
<evidence type="ECO:0000313" key="1">
    <source>
        <dbReference type="EMBL" id="DAB39095.1"/>
    </source>
</evidence>
<organism evidence="1 2">
    <name type="scientific">Sulfuricurvum kujiense</name>
    <dbReference type="NCBI Taxonomy" id="148813"/>
    <lineage>
        <taxon>Bacteria</taxon>
        <taxon>Pseudomonadati</taxon>
        <taxon>Campylobacterota</taxon>
        <taxon>Epsilonproteobacteria</taxon>
        <taxon>Campylobacterales</taxon>
        <taxon>Sulfurimonadaceae</taxon>
        <taxon>Sulfuricurvum</taxon>
    </lineage>
</organism>
<dbReference type="EMBL" id="DLUI01000043">
    <property type="protein sequence ID" value="DAB39095.1"/>
    <property type="molecule type" value="Genomic_DNA"/>
</dbReference>
<proteinExistence type="predicted"/>
<name>A0A2D3WGR0_9BACT</name>
<gene>
    <name evidence="1" type="ORF">CFH83_02605</name>
</gene>
<evidence type="ECO:0000313" key="2">
    <source>
        <dbReference type="Proteomes" id="UP000228859"/>
    </source>
</evidence>
<protein>
    <submittedName>
        <fullName evidence="1">Uncharacterized protein</fullName>
    </submittedName>
</protein>
<dbReference type="AlphaFoldDB" id="A0A2D3WGR0"/>